<sequence>MTVSPATEPQPKEQAMNAIAARSSLDAMVAGIAAALRRAPDDPSAAVAEVLGAHAADALLLAGHDCPCRAETYIRHLLHEDAEGGWAVAALVWRPGQMSPVHGHHVWCAVGVHHGVLTETFYEPCAGNRAPTPCGTVLRRPGDTTFGPPRPDAIHRLANLGTETAVSIHAYGLPYGRFCSDLNRVLAA</sequence>
<dbReference type="EMBL" id="JAAEDM010000028">
    <property type="protein sequence ID" value="MBR0671912.1"/>
    <property type="molecule type" value="Genomic_DNA"/>
</dbReference>
<feature type="binding site" evidence="7">
    <location>
        <position position="155"/>
    </location>
    <ligand>
        <name>Fe cation</name>
        <dbReference type="ChEBI" id="CHEBI:24875"/>
        <note>catalytic</note>
    </ligand>
</feature>
<dbReference type="InterPro" id="IPR011051">
    <property type="entry name" value="RmlC_Cupin_sf"/>
</dbReference>
<dbReference type="GO" id="GO:0019448">
    <property type="term" value="P:L-cysteine catabolic process"/>
    <property type="evidence" value="ECO:0007669"/>
    <property type="project" value="TreeGrafter"/>
</dbReference>
<feature type="cross-link" description="3'-(S-cysteinyl)-tyrosine (Cys-Tyr)" evidence="6">
    <location>
        <begin position="108"/>
        <end position="171"/>
    </location>
</feature>
<evidence type="ECO:0000313" key="9">
    <source>
        <dbReference type="Proteomes" id="UP001138751"/>
    </source>
</evidence>
<evidence type="ECO:0000256" key="6">
    <source>
        <dbReference type="PIRSR" id="PIRSR610300-50"/>
    </source>
</evidence>
<comment type="caution">
    <text evidence="8">The sequence shown here is derived from an EMBL/GenBank/DDBJ whole genome shotgun (WGS) entry which is preliminary data.</text>
</comment>
<dbReference type="GO" id="GO:0017172">
    <property type="term" value="F:cysteine dioxygenase activity"/>
    <property type="evidence" value="ECO:0007669"/>
    <property type="project" value="TreeGrafter"/>
</dbReference>
<keyword evidence="3 8" id="KW-0223">Dioxygenase</keyword>
<gene>
    <name evidence="8" type="ORF">GXW76_12095</name>
</gene>
<organism evidence="8 9">
    <name type="scientific">Neoroseomonas soli</name>
    <dbReference type="NCBI Taxonomy" id="1081025"/>
    <lineage>
        <taxon>Bacteria</taxon>
        <taxon>Pseudomonadati</taxon>
        <taxon>Pseudomonadota</taxon>
        <taxon>Alphaproteobacteria</taxon>
        <taxon>Acetobacterales</taxon>
        <taxon>Acetobacteraceae</taxon>
        <taxon>Neoroseomonas</taxon>
    </lineage>
</organism>
<feature type="binding site" evidence="7">
    <location>
        <position position="102"/>
    </location>
    <ligand>
        <name>Fe cation</name>
        <dbReference type="ChEBI" id="CHEBI:24875"/>
        <note>catalytic</note>
    </ligand>
</feature>
<keyword evidence="2 7" id="KW-0479">Metal-binding</keyword>
<reference evidence="8" key="1">
    <citation type="submission" date="2020-01" db="EMBL/GenBank/DDBJ databases">
        <authorList>
            <person name="Rat A."/>
        </authorList>
    </citation>
    <scope>NUCLEOTIDE SEQUENCE</scope>
    <source>
        <strain evidence="8">LMG 31231</strain>
    </source>
</reference>
<dbReference type="Gene3D" id="2.60.120.10">
    <property type="entry name" value="Jelly Rolls"/>
    <property type="match status" value="1"/>
</dbReference>
<accession>A0A9X9WXN3</accession>
<dbReference type="PANTHER" id="PTHR12918">
    <property type="entry name" value="CYSTEINE DIOXYGENASE"/>
    <property type="match status" value="1"/>
</dbReference>
<evidence type="ECO:0000256" key="1">
    <source>
        <dbReference type="ARBA" id="ARBA00006622"/>
    </source>
</evidence>
<dbReference type="SUPFAM" id="SSF51182">
    <property type="entry name" value="RmlC-like cupins"/>
    <property type="match status" value="1"/>
</dbReference>
<proteinExistence type="inferred from homology"/>
<dbReference type="GO" id="GO:0008198">
    <property type="term" value="F:ferrous iron binding"/>
    <property type="evidence" value="ECO:0007669"/>
    <property type="project" value="TreeGrafter"/>
</dbReference>
<evidence type="ECO:0000256" key="4">
    <source>
        <dbReference type="ARBA" id="ARBA00023002"/>
    </source>
</evidence>
<evidence type="ECO:0000256" key="5">
    <source>
        <dbReference type="ARBA" id="ARBA00023004"/>
    </source>
</evidence>
<dbReference type="AlphaFoldDB" id="A0A9X9WXN3"/>
<comment type="similarity">
    <text evidence="1">Belongs to the cysteine dioxygenase family.</text>
</comment>
<dbReference type="CDD" id="cd10548">
    <property type="entry name" value="cupin_CDO"/>
    <property type="match status" value="1"/>
</dbReference>
<reference evidence="8" key="2">
    <citation type="journal article" date="2021" name="Syst. Appl. Microbiol.">
        <title>Roseomonas hellenica sp. nov., isolated from roots of wild-growing Alkanna tinctoria.</title>
        <authorList>
            <person name="Rat A."/>
            <person name="Naranjo H.D."/>
            <person name="Lebbe L."/>
            <person name="Cnockaert M."/>
            <person name="Krigas N."/>
            <person name="Grigoriadou K."/>
            <person name="Maloupa E."/>
            <person name="Willems A."/>
        </authorList>
    </citation>
    <scope>NUCLEOTIDE SEQUENCE</scope>
    <source>
        <strain evidence="8">LMG 31231</strain>
    </source>
</reference>
<keyword evidence="4" id="KW-0560">Oxidoreductase</keyword>
<keyword evidence="5 7" id="KW-0408">Iron</keyword>
<protein>
    <submittedName>
        <fullName evidence="8">Cysteine dioxygenase</fullName>
    </submittedName>
</protein>
<feature type="binding site" evidence="7">
    <location>
        <position position="104"/>
    </location>
    <ligand>
        <name>Fe cation</name>
        <dbReference type="ChEBI" id="CHEBI:24875"/>
        <note>catalytic</note>
    </ligand>
</feature>
<evidence type="ECO:0000256" key="3">
    <source>
        <dbReference type="ARBA" id="ARBA00022964"/>
    </source>
</evidence>
<keyword evidence="9" id="KW-1185">Reference proteome</keyword>
<dbReference type="InterPro" id="IPR014710">
    <property type="entry name" value="RmlC-like_jellyroll"/>
</dbReference>
<evidence type="ECO:0000313" key="8">
    <source>
        <dbReference type="EMBL" id="MBR0671912.1"/>
    </source>
</evidence>
<dbReference type="Proteomes" id="UP001138751">
    <property type="component" value="Unassembled WGS sequence"/>
</dbReference>
<keyword evidence="6" id="KW-0883">Thioether bond</keyword>
<evidence type="ECO:0000256" key="7">
    <source>
        <dbReference type="PIRSR" id="PIRSR610300-51"/>
    </source>
</evidence>
<dbReference type="InterPro" id="IPR010300">
    <property type="entry name" value="CDO_1"/>
</dbReference>
<evidence type="ECO:0000256" key="2">
    <source>
        <dbReference type="ARBA" id="ARBA00022723"/>
    </source>
</evidence>
<dbReference type="Pfam" id="PF05995">
    <property type="entry name" value="CDO_I"/>
    <property type="match status" value="1"/>
</dbReference>
<dbReference type="PANTHER" id="PTHR12918:SF1">
    <property type="entry name" value="CYSTEINE DIOXYGENASE TYPE 1"/>
    <property type="match status" value="1"/>
</dbReference>
<name>A0A9X9WXN3_9PROT</name>